<evidence type="ECO:0000313" key="2">
    <source>
        <dbReference type="EMBL" id="UXN70239.1"/>
    </source>
</evidence>
<accession>A0ABY6CDC3</accession>
<dbReference type="InterPro" id="IPR052358">
    <property type="entry name" value="Aro_Compnd_Degr_Hydrolases"/>
</dbReference>
<dbReference type="PANTHER" id="PTHR35563">
    <property type="entry name" value="BARREL METAL-DEPENDENT HYDROLASE, PUTATIVE (AFU_ORTHOLOGUE AFUA_1G16240)-RELATED"/>
    <property type="match status" value="1"/>
</dbReference>
<keyword evidence="3" id="KW-1185">Reference proteome</keyword>
<dbReference type="EMBL" id="CP104965">
    <property type="protein sequence ID" value="UXN70239.1"/>
    <property type="molecule type" value="Genomic_DNA"/>
</dbReference>
<sequence>MSQSEAPLCLPPKPLGALPRLPDGACDSHFHVFEAGAPLASPRSYTPQILTIADWQLYAEAAGIARGVLVQPSVYGLDNSVMLRAIASDPQRLRGIAVVAPDISAEALRELDAAGVRGIRINTRNKAGVALDAVGELLGKVAALGWSVQFQVRAEQLADVAALEHGETPLVLDHLGFIRFGEADTGTRLDALRHLLDRPNIYTKISAPYRLTASADYTDVGAAITALAASHPHRLLWGSDWPHTELWDKMPEDGDLLSAYETWLPDAQVRRQIFVDTPTSLFFGR</sequence>
<gene>
    <name evidence="2" type="ORF">N8A98_03300</name>
</gene>
<dbReference type="Pfam" id="PF04909">
    <property type="entry name" value="Amidohydro_2"/>
    <property type="match status" value="1"/>
</dbReference>
<reference evidence="2 3" key="1">
    <citation type="submission" date="2022-09" db="EMBL/GenBank/DDBJ databases">
        <title>Interaction between co-microsymbionts with complementary sets of symbiotic genes in legume-rhizobium systems.</title>
        <authorList>
            <person name="Safronova V."/>
            <person name="Sazanova A."/>
            <person name="Afonin A."/>
            <person name="Chirak E."/>
        </authorList>
    </citation>
    <scope>NUCLEOTIDE SEQUENCE [LARGE SCALE GENOMIC DNA]</scope>
    <source>
        <strain evidence="2 3">A18/4-1</strain>
    </source>
</reference>
<dbReference type="SUPFAM" id="SSF51556">
    <property type="entry name" value="Metallo-dependent hydrolases"/>
    <property type="match status" value="1"/>
</dbReference>
<evidence type="ECO:0000313" key="3">
    <source>
        <dbReference type="Proteomes" id="UP001061862"/>
    </source>
</evidence>
<dbReference type="PANTHER" id="PTHR35563:SF2">
    <property type="entry name" value="BARREL METAL-DEPENDENT HYDROLASE, PUTATIVE (AFU_ORTHOLOGUE AFUA_1G16240)-RELATED"/>
    <property type="match status" value="1"/>
</dbReference>
<feature type="domain" description="Amidohydrolase-related" evidence="1">
    <location>
        <begin position="26"/>
        <end position="282"/>
    </location>
</feature>
<organism evidence="2 3">
    <name type="scientific">Devosia neptuniae</name>
    <dbReference type="NCBI Taxonomy" id="191302"/>
    <lineage>
        <taxon>Bacteria</taxon>
        <taxon>Pseudomonadati</taxon>
        <taxon>Pseudomonadota</taxon>
        <taxon>Alphaproteobacteria</taxon>
        <taxon>Hyphomicrobiales</taxon>
        <taxon>Devosiaceae</taxon>
        <taxon>Devosia</taxon>
    </lineage>
</organism>
<dbReference type="InterPro" id="IPR006680">
    <property type="entry name" value="Amidohydro-rel"/>
</dbReference>
<dbReference type="RefSeq" id="WP_262169136.1">
    <property type="nucleotide sequence ID" value="NZ_CP104965.1"/>
</dbReference>
<proteinExistence type="predicted"/>
<evidence type="ECO:0000259" key="1">
    <source>
        <dbReference type="Pfam" id="PF04909"/>
    </source>
</evidence>
<dbReference type="InterPro" id="IPR032466">
    <property type="entry name" value="Metal_Hydrolase"/>
</dbReference>
<protein>
    <submittedName>
        <fullName evidence="2">Amidohydrolase family protein</fullName>
    </submittedName>
</protein>
<dbReference type="Gene3D" id="3.20.20.140">
    <property type="entry name" value="Metal-dependent hydrolases"/>
    <property type="match status" value="1"/>
</dbReference>
<dbReference type="Proteomes" id="UP001061862">
    <property type="component" value="Chromosome"/>
</dbReference>
<name>A0ABY6CDC3_9HYPH</name>